<evidence type="ECO:0000256" key="1">
    <source>
        <dbReference type="SAM" id="Coils"/>
    </source>
</evidence>
<keyword evidence="1" id="KW-0175">Coiled coil</keyword>
<reference evidence="2 3" key="1">
    <citation type="submission" date="2018-06" db="EMBL/GenBank/DDBJ databases">
        <authorList>
            <consortium name="Pathogen Informatics"/>
            <person name="Doyle S."/>
        </authorList>
    </citation>
    <scope>NUCLEOTIDE SEQUENCE [LARGE SCALE GENOMIC DNA]</scope>
    <source>
        <strain evidence="2 3">NCTC11165</strain>
    </source>
</reference>
<dbReference type="EMBL" id="UAQM01000008">
    <property type="protein sequence ID" value="SPU43946.1"/>
    <property type="molecule type" value="Genomic_DNA"/>
</dbReference>
<proteinExistence type="predicted"/>
<sequence length="58" mass="6223">MAQLTADLARLDDDLANAAVNDPKKLEGLTRARAKAQTDLDQAEVDWIAAEEALAEVS</sequence>
<dbReference type="RefSeq" id="WP_353954251.1">
    <property type="nucleotide sequence ID" value="NZ_UAQM01000008.1"/>
</dbReference>
<name>A0A2X1CBB1_BREDI</name>
<feature type="coiled-coil region" evidence="1">
    <location>
        <begin position="1"/>
        <end position="46"/>
    </location>
</feature>
<organism evidence="2 3">
    <name type="scientific">Brevundimonas diminuta</name>
    <name type="common">Pseudomonas diminuta</name>
    <dbReference type="NCBI Taxonomy" id="293"/>
    <lineage>
        <taxon>Bacteria</taxon>
        <taxon>Pseudomonadati</taxon>
        <taxon>Pseudomonadota</taxon>
        <taxon>Alphaproteobacteria</taxon>
        <taxon>Caulobacterales</taxon>
        <taxon>Caulobacteraceae</taxon>
        <taxon>Brevundimonas</taxon>
    </lineage>
</organism>
<dbReference type="Proteomes" id="UP000250358">
    <property type="component" value="Unassembled WGS sequence"/>
</dbReference>
<evidence type="ECO:0008006" key="4">
    <source>
        <dbReference type="Google" id="ProtNLM"/>
    </source>
</evidence>
<protein>
    <recommendedName>
        <fullName evidence="4">ABC transporter Uup C-terminal domain-containing protein</fullName>
    </recommendedName>
</protein>
<evidence type="ECO:0000313" key="3">
    <source>
        <dbReference type="Proteomes" id="UP000250358"/>
    </source>
</evidence>
<gene>
    <name evidence="2" type="ORF">NCTC11165_01340</name>
</gene>
<evidence type="ECO:0000313" key="2">
    <source>
        <dbReference type="EMBL" id="SPU43946.1"/>
    </source>
</evidence>
<accession>A0A2X1CBB1</accession>
<dbReference type="AlphaFoldDB" id="A0A2X1CBB1"/>